<protein>
    <submittedName>
        <fullName evidence="1">Uncharacterized protein</fullName>
    </submittedName>
</protein>
<evidence type="ECO:0000313" key="1">
    <source>
        <dbReference type="EnsemblMetazoa" id="OVOC6540.1"/>
    </source>
</evidence>
<dbReference type="AlphaFoldDB" id="A0A8R1Y0E2"/>
<evidence type="ECO:0000313" key="2">
    <source>
        <dbReference type="Proteomes" id="UP000024404"/>
    </source>
</evidence>
<proteinExistence type="predicted"/>
<reference evidence="2" key="1">
    <citation type="submission" date="2013-10" db="EMBL/GenBank/DDBJ databases">
        <title>Genome sequencing of Onchocerca volvulus.</title>
        <authorList>
            <person name="Cotton J."/>
            <person name="Tsai J."/>
            <person name="Stanley E."/>
            <person name="Tracey A."/>
            <person name="Holroyd N."/>
            <person name="Lustigman S."/>
            <person name="Berriman M."/>
        </authorList>
    </citation>
    <scope>NUCLEOTIDE SEQUENCE</scope>
</reference>
<reference evidence="1" key="2">
    <citation type="submission" date="2022-06" db="UniProtKB">
        <authorList>
            <consortium name="EnsemblMetazoa"/>
        </authorList>
    </citation>
    <scope>IDENTIFICATION</scope>
</reference>
<name>A0A8R1Y0E2_ONCVO</name>
<dbReference type="EnsemblMetazoa" id="OVOC6540.1">
    <property type="protein sequence ID" value="OVOC6540.1"/>
    <property type="gene ID" value="WBGene00243349"/>
</dbReference>
<dbReference type="Proteomes" id="UP000024404">
    <property type="component" value="Unassembled WGS sequence"/>
</dbReference>
<organism evidence="1 2">
    <name type="scientific">Onchocerca volvulus</name>
    <dbReference type="NCBI Taxonomy" id="6282"/>
    <lineage>
        <taxon>Eukaryota</taxon>
        <taxon>Metazoa</taxon>
        <taxon>Ecdysozoa</taxon>
        <taxon>Nematoda</taxon>
        <taxon>Chromadorea</taxon>
        <taxon>Rhabditida</taxon>
        <taxon>Spirurina</taxon>
        <taxon>Spiruromorpha</taxon>
        <taxon>Filarioidea</taxon>
        <taxon>Onchocercidae</taxon>
        <taxon>Onchocerca</taxon>
    </lineage>
</organism>
<dbReference type="EMBL" id="CMVM020000177">
    <property type="status" value="NOT_ANNOTATED_CDS"/>
    <property type="molecule type" value="Genomic_DNA"/>
</dbReference>
<accession>A0A8R1Y0E2</accession>
<sequence>MSCVASPITLAIGLIFGIPKNSDSEHSRSWKQHDFCVKIFIASVLGKANCANGRVRPGRHGIVSSTGDMLLYPISDLSGSLS</sequence>
<keyword evidence="2" id="KW-1185">Reference proteome</keyword>